<evidence type="ECO:0000256" key="4">
    <source>
        <dbReference type="ARBA" id="ARBA00023136"/>
    </source>
</evidence>
<evidence type="ECO:0000256" key="1">
    <source>
        <dbReference type="ARBA" id="ARBA00004651"/>
    </source>
</evidence>
<feature type="transmembrane region" description="Helical" evidence="5">
    <location>
        <begin position="266"/>
        <end position="291"/>
    </location>
</feature>
<proteinExistence type="predicted"/>
<feature type="transmembrane region" description="Helical" evidence="5">
    <location>
        <begin position="158"/>
        <end position="184"/>
    </location>
</feature>
<evidence type="ECO:0000313" key="6">
    <source>
        <dbReference type="EMBL" id="MFC3754371.1"/>
    </source>
</evidence>
<comment type="subcellular location">
    <subcellularLocation>
        <location evidence="1">Cell membrane</location>
        <topology evidence="1">Multi-pass membrane protein</topology>
    </subcellularLocation>
</comment>
<keyword evidence="2 5" id="KW-0812">Transmembrane</keyword>
<keyword evidence="7" id="KW-1185">Reference proteome</keyword>
<dbReference type="RefSeq" id="WP_378169250.1">
    <property type="nucleotide sequence ID" value="NZ_JBHRYO010000001.1"/>
</dbReference>
<evidence type="ECO:0000256" key="2">
    <source>
        <dbReference type="ARBA" id="ARBA00022692"/>
    </source>
</evidence>
<keyword evidence="3 5" id="KW-1133">Transmembrane helix</keyword>
<feature type="transmembrane region" description="Helical" evidence="5">
    <location>
        <begin position="32"/>
        <end position="51"/>
    </location>
</feature>
<evidence type="ECO:0000313" key="7">
    <source>
        <dbReference type="Proteomes" id="UP001595735"/>
    </source>
</evidence>
<organism evidence="6 7">
    <name type="scientific">Chryseobacterium tructae</name>
    <dbReference type="NCBI Taxonomy" id="1037380"/>
    <lineage>
        <taxon>Bacteria</taxon>
        <taxon>Pseudomonadati</taxon>
        <taxon>Bacteroidota</taxon>
        <taxon>Flavobacteriia</taxon>
        <taxon>Flavobacteriales</taxon>
        <taxon>Weeksellaceae</taxon>
        <taxon>Chryseobacterium group</taxon>
        <taxon>Chryseobacterium</taxon>
    </lineage>
</organism>
<feature type="transmembrane region" description="Helical" evidence="5">
    <location>
        <begin position="133"/>
        <end position="152"/>
    </location>
</feature>
<gene>
    <name evidence="6" type="ORF">ACFONJ_00100</name>
</gene>
<comment type="caution">
    <text evidence="6">The sequence shown here is derived from an EMBL/GenBank/DDBJ whole genome shotgun (WGS) entry which is preliminary data.</text>
</comment>
<reference evidence="7" key="1">
    <citation type="journal article" date="2019" name="Int. J. Syst. Evol. Microbiol.">
        <title>The Global Catalogue of Microorganisms (GCM) 10K type strain sequencing project: providing services to taxonomists for standard genome sequencing and annotation.</title>
        <authorList>
            <consortium name="The Broad Institute Genomics Platform"/>
            <consortium name="The Broad Institute Genome Sequencing Center for Infectious Disease"/>
            <person name="Wu L."/>
            <person name="Ma J."/>
        </authorList>
    </citation>
    <scope>NUCLEOTIDE SEQUENCE [LARGE SCALE GENOMIC DNA]</scope>
    <source>
        <strain evidence="7">CECT 7798</strain>
    </source>
</reference>
<feature type="transmembrane region" description="Helical" evidence="5">
    <location>
        <begin position="78"/>
        <end position="102"/>
    </location>
</feature>
<evidence type="ECO:0000256" key="5">
    <source>
        <dbReference type="SAM" id="Phobius"/>
    </source>
</evidence>
<sequence>MIQFYKKRDFGTFISDSFNFFKLYGKNYFKNYILINGLLLILMVTVFIFGYRELFSQIFGSNINGDSYYFDQYFTNNAGVLIVVGIITFLLLMILAIINYLYPVFYLKRIAQGAKSIKTDEILGDFKKNAGRIAKLCLGVTFIVAPLSLFVLGFSYLLIFIIIGIFIVMLVYPTLFNVVTFLMYDYFNSGRGFMESLSYSIRSQFSYPNGSEKSPYWKYWAASFVMFIVISIASSVFTYVPMLFFYGSVLTSPSDGNFEQNPFTGAFGIAFFVFYGISMLLSFFLSNLLYVNAGLMYYDSRTDLHQKVELEEIDTIGINE</sequence>
<dbReference type="SUPFAM" id="SSF90123">
    <property type="entry name" value="ABC transporter transmembrane region"/>
    <property type="match status" value="1"/>
</dbReference>
<evidence type="ECO:0000256" key="3">
    <source>
        <dbReference type="ARBA" id="ARBA00022989"/>
    </source>
</evidence>
<keyword evidence="4 5" id="KW-0472">Membrane</keyword>
<accession>A0ABV7XPX4</accession>
<protein>
    <submittedName>
        <fullName evidence="6">DUF4013 domain-containing protein</fullName>
    </submittedName>
</protein>
<dbReference type="Proteomes" id="UP001595735">
    <property type="component" value="Unassembled WGS sequence"/>
</dbReference>
<name>A0ABV7XPX4_9FLAO</name>
<feature type="transmembrane region" description="Helical" evidence="5">
    <location>
        <begin position="219"/>
        <end position="246"/>
    </location>
</feature>
<dbReference type="InterPro" id="IPR036640">
    <property type="entry name" value="ABC1_TM_sf"/>
</dbReference>
<dbReference type="EMBL" id="JBHRYO010000001">
    <property type="protein sequence ID" value="MFC3754371.1"/>
    <property type="molecule type" value="Genomic_DNA"/>
</dbReference>